<keyword evidence="6" id="KW-0732">Signal</keyword>
<comment type="subcellular location">
    <subcellularLocation>
        <location evidence="1">Cell membrane</location>
        <topology evidence="1">Single-pass type I membrane protein</topology>
    </subcellularLocation>
</comment>
<dbReference type="GO" id="GO:0015026">
    <property type="term" value="F:coreceptor activity"/>
    <property type="evidence" value="ECO:0007669"/>
    <property type="project" value="InterPro"/>
</dbReference>
<dbReference type="GO" id="GO:0006886">
    <property type="term" value="P:intracellular protein transport"/>
    <property type="evidence" value="ECO:0007669"/>
    <property type="project" value="InterPro"/>
</dbReference>
<dbReference type="Proteomes" id="UP000829720">
    <property type="component" value="Unassembled WGS sequence"/>
</dbReference>
<comment type="caution">
    <text evidence="12">The sequence shown here is derived from an EMBL/GenBank/DDBJ whole genome shotgun (WGS) entry which is preliminary data.</text>
</comment>
<dbReference type="GO" id="GO:0031623">
    <property type="term" value="P:receptor internalization"/>
    <property type="evidence" value="ECO:0007669"/>
    <property type="project" value="TreeGrafter"/>
</dbReference>
<gene>
    <name evidence="12" type="ORF">AGOR_G00062150</name>
</gene>
<dbReference type="Gene3D" id="1.10.150.510">
    <property type="entry name" value="Receptor activity modifying family"/>
    <property type="match status" value="1"/>
</dbReference>
<evidence type="ECO:0000256" key="11">
    <source>
        <dbReference type="SAM" id="Phobius"/>
    </source>
</evidence>
<dbReference type="GO" id="GO:0008277">
    <property type="term" value="P:regulation of G protein-coupled receptor signaling pathway"/>
    <property type="evidence" value="ECO:0007669"/>
    <property type="project" value="InterPro"/>
</dbReference>
<evidence type="ECO:0000256" key="4">
    <source>
        <dbReference type="ARBA" id="ARBA00022475"/>
    </source>
</evidence>
<dbReference type="GO" id="GO:0006816">
    <property type="term" value="P:calcium ion transport"/>
    <property type="evidence" value="ECO:0007669"/>
    <property type="project" value="TreeGrafter"/>
</dbReference>
<proteinExistence type="inferred from homology"/>
<evidence type="ECO:0000256" key="10">
    <source>
        <dbReference type="ARBA" id="ARBA00023170"/>
    </source>
</evidence>
<protein>
    <submittedName>
        <fullName evidence="12">Uncharacterized protein</fullName>
    </submittedName>
</protein>
<keyword evidence="13" id="KW-1185">Reference proteome</keyword>
<name>A0A8T3DS13_9TELE</name>
<keyword evidence="8 11" id="KW-0472">Membrane</keyword>
<evidence type="ECO:0000256" key="2">
    <source>
        <dbReference type="ARBA" id="ARBA00007087"/>
    </source>
</evidence>
<evidence type="ECO:0000256" key="6">
    <source>
        <dbReference type="ARBA" id="ARBA00022729"/>
    </source>
</evidence>
<evidence type="ECO:0000256" key="7">
    <source>
        <dbReference type="ARBA" id="ARBA00022989"/>
    </source>
</evidence>
<comment type="similarity">
    <text evidence="2">Belongs to the RAMP family.</text>
</comment>
<evidence type="ECO:0000256" key="3">
    <source>
        <dbReference type="ARBA" id="ARBA00022448"/>
    </source>
</evidence>
<evidence type="ECO:0000313" key="13">
    <source>
        <dbReference type="Proteomes" id="UP000829720"/>
    </source>
</evidence>
<dbReference type="GO" id="GO:0009986">
    <property type="term" value="C:cell surface"/>
    <property type="evidence" value="ECO:0007669"/>
    <property type="project" value="TreeGrafter"/>
</dbReference>
<dbReference type="OrthoDB" id="8846921at2759"/>
<feature type="transmembrane region" description="Helical" evidence="11">
    <location>
        <begin position="178"/>
        <end position="199"/>
    </location>
</feature>
<keyword evidence="5 11" id="KW-0812">Transmembrane</keyword>
<sequence length="205" mass="23456">MLYGLGTVRKDTGSMGKEADVHWGNTTACTSKNSAIDKTQACQDRSGFCWLSPTLRKKLRRMENQLAITIMSYICIFLASTDLMETNYISCNRTTFMEDVNHSCIPKYNQAMTSINYQDRCPWPSKKWSYIDLIACVDTIIRRTGCVEPSIKDEVFLEIHRTYFSLCSYKQDPDFPTLLLLILPCILTTLILPFMCVHITTCNTL</sequence>
<evidence type="ECO:0000256" key="1">
    <source>
        <dbReference type="ARBA" id="ARBA00004251"/>
    </source>
</evidence>
<keyword evidence="9" id="KW-1015">Disulfide bond</keyword>
<dbReference type="Pfam" id="PF04901">
    <property type="entry name" value="RAMP"/>
    <property type="match status" value="1"/>
</dbReference>
<evidence type="ECO:0000256" key="9">
    <source>
        <dbReference type="ARBA" id="ARBA00023157"/>
    </source>
</evidence>
<dbReference type="GO" id="GO:0007186">
    <property type="term" value="P:G protein-coupled receptor signaling pathway"/>
    <property type="evidence" value="ECO:0007669"/>
    <property type="project" value="TreeGrafter"/>
</dbReference>
<dbReference type="InterPro" id="IPR038126">
    <property type="entry name" value="RAMP_sf"/>
</dbReference>
<feature type="transmembrane region" description="Helical" evidence="11">
    <location>
        <begin position="66"/>
        <end position="84"/>
    </location>
</feature>
<evidence type="ECO:0000256" key="5">
    <source>
        <dbReference type="ARBA" id="ARBA00022692"/>
    </source>
</evidence>
<keyword evidence="3" id="KW-0813">Transport</keyword>
<dbReference type="AlphaFoldDB" id="A0A8T3DS13"/>
<dbReference type="PANTHER" id="PTHR14076:SF7">
    <property type="entry name" value="RECEPTOR ACTIVITY-MODIFYING PROTEIN 1-LIKE"/>
    <property type="match status" value="1"/>
</dbReference>
<organism evidence="12 13">
    <name type="scientific">Albula goreensis</name>
    <dbReference type="NCBI Taxonomy" id="1534307"/>
    <lineage>
        <taxon>Eukaryota</taxon>
        <taxon>Metazoa</taxon>
        <taxon>Chordata</taxon>
        <taxon>Craniata</taxon>
        <taxon>Vertebrata</taxon>
        <taxon>Euteleostomi</taxon>
        <taxon>Actinopterygii</taxon>
        <taxon>Neopterygii</taxon>
        <taxon>Teleostei</taxon>
        <taxon>Albuliformes</taxon>
        <taxon>Albulidae</taxon>
        <taxon>Albula</taxon>
    </lineage>
</organism>
<reference evidence="12" key="1">
    <citation type="submission" date="2021-01" db="EMBL/GenBank/DDBJ databases">
        <authorList>
            <person name="Zahm M."/>
            <person name="Roques C."/>
            <person name="Cabau C."/>
            <person name="Klopp C."/>
            <person name="Donnadieu C."/>
            <person name="Jouanno E."/>
            <person name="Lampietro C."/>
            <person name="Louis A."/>
            <person name="Herpin A."/>
            <person name="Echchiki A."/>
            <person name="Berthelot C."/>
            <person name="Parey E."/>
            <person name="Roest-Crollius H."/>
            <person name="Braasch I."/>
            <person name="Postlethwait J."/>
            <person name="Bobe J."/>
            <person name="Montfort J."/>
            <person name="Bouchez O."/>
            <person name="Begum T."/>
            <person name="Mejri S."/>
            <person name="Adams A."/>
            <person name="Chen W.-J."/>
            <person name="Guiguen Y."/>
        </authorList>
    </citation>
    <scope>NUCLEOTIDE SEQUENCE</scope>
    <source>
        <tissue evidence="12">Blood</tissue>
    </source>
</reference>
<evidence type="ECO:0000313" key="12">
    <source>
        <dbReference type="EMBL" id="KAI1899472.1"/>
    </source>
</evidence>
<dbReference type="GO" id="GO:0043235">
    <property type="term" value="C:receptor complex"/>
    <property type="evidence" value="ECO:0007669"/>
    <property type="project" value="TreeGrafter"/>
</dbReference>
<keyword evidence="4" id="KW-1003">Cell membrane</keyword>
<dbReference type="GO" id="GO:0032870">
    <property type="term" value="P:cellular response to hormone stimulus"/>
    <property type="evidence" value="ECO:0007669"/>
    <property type="project" value="TreeGrafter"/>
</dbReference>
<dbReference type="InterPro" id="IPR006985">
    <property type="entry name" value="RAMP"/>
</dbReference>
<evidence type="ECO:0000256" key="8">
    <source>
        <dbReference type="ARBA" id="ARBA00023136"/>
    </source>
</evidence>
<dbReference type="GO" id="GO:0005886">
    <property type="term" value="C:plasma membrane"/>
    <property type="evidence" value="ECO:0007669"/>
    <property type="project" value="UniProtKB-SubCell"/>
</dbReference>
<keyword evidence="10" id="KW-0675">Receptor</keyword>
<accession>A0A8T3DS13</accession>
<keyword evidence="7 11" id="KW-1133">Transmembrane helix</keyword>
<dbReference type="EMBL" id="JAERUA010000005">
    <property type="protein sequence ID" value="KAI1899472.1"/>
    <property type="molecule type" value="Genomic_DNA"/>
</dbReference>
<dbReference type="GO" id="GO:0072659">
    <property type="term" value="P:protein localization to plasma membrane"/>
    <property type="evidence" value="ECO:0007669"/>
    <property type="project" value="TreeGrafter"/>
</dbReference>
<dbReference type="PANTHER" id="PTHR14076">
    <property type="entry name" value="RECEPTOR ACTIVITY MODIFYING PROTEIN RAMP"/>
    <property type="match status" value="1"/>
</dbReference>